<comment type="caution">
    <text evidence="1">The sequence shown here is derived from an EMBL/GenBank/DDBJ whole genome shotgun (WGS) entry which is preliminary data.</text>
</comment>
<sequence>MSSAARIEPAPIAKEMLAWIDLELVSCTKLQELWAGYGHVCALKARQLRTSPGTVQECSTQSNNTEQLILKIVSAPSELYDEGHLRKLLSYEVEQFFYDSIAPTLEELPLAKCLATTSNMLEKAMAAGFGSIKATLMTDLRLRYPVPGEKRAFLTTRQVYSALRWLSNFHRSYWRGTQFQRSKLILPPLAEARLRRSREHHHVQREGVWLNGGYTYLATRQTEYESLTKDENSEWSALLCQPISPLSMSIAQLAACFLTPCGRSHETYLHGDVKSENMYSTESGDDVAFFDFQYVGLGLGVCDLAKFFTCSVPLDMLVHPAQMSSQLTMSEGEKALLNLYREHLLGGANNISAPAYDWNEFQRHWETALVDWCRFQASWGFWGNTEWLQARVRSILHDQQWQAWLRKEVDMISKP</sequence>
<dbReference type="InterPro" id="IPR004119">
    <property type="entry name" value="EcKL"/>
</dbReference>
<dbReference type="InterPro" id="IPR011009">
    <property type="entry name" value="Kinase-like_dom_sf"/>
</dbReference>
<organism evidence="1 2">
    <name type="scientific">Claviceps pazoutovae</name>
    <dbReference type="NCBI Taxonomy" id="1649127"/>
    <lineage>
        <taxon>Eukaryota</taxon>
        <taxon>Fungi</taxon>
        <taxon>Dikarya</taxon>
        <taxon>Ascomycota</taxon>
        <taxon>Pezizomycotina</taxon>
        <taxon>Sordariomycetes</taxon>
        <taxon>Hypocreomycetidae</taxon>
        <taxon>Hypocreales</taxon>
        <taxon>Clavicipitaceae</taxon>
        <taxon>Claviceps</taxon>
    </lineage>
</organism>
<dbReference type="SUPFAM" id="SSF56112">
    <property type="entry name" value="Protein kinase-like (PK-like)"/>
    <property type="match status" value="1"/>
</dbReference>
<keyword evidence="2" id="KW-1185">Reference proteome</keyword>
<reference evidence="1 2" key="1">
    <citation type="journal article" date="2020" name="bioRxiv">
        <title>Whole genome comparisons of ergot fungi reveals the divergence and evolution of species within the genus Claviceps are the result of varying mechanisms driving genome evolution and host range expansion.</title>
        <authorList>
            <person name="Wyka S.A."/>
            <person name="Mondo S.J."/>
            <person name="Liu M."/>
            <person name="Dettman J."/>
            <person name="Nalam V."/>
            <person name="Broders K.D."/>
        </authorList>
    </citation>
    <scope>NUCLEOTIDE SEQUENCE [LARGE SCALE GENOMIC DNA]</scope>
    <source>
        <strain evidence="1 2">CCC 1485</strain>
    </source>
</reference>
<dbReference type="EMBL" id="SRPO01000888">
    <property type="protein sequence ID" value="KAG5928817.1"/>
    <property type="molecule type" value="Genomic_DNA"/>
</dbReference>
<dbReference type="InterPro" id="IPR052961">
    <property type="entry name" value="Oxido-Kinase-like_Enzymes"/>
</dbReference>
<protein>
    <recommendedName>
        <fullName evidence="3">Aminoglycoside phosphotransferase domain-containing protein</fullName>
    </recommendedName>
</protein>
<dbReference type="Gene3D" id="3.90.1200.10">
    <property type="match status" value="1"/>
</dbReference>
<dbReference type="PANTHER" id="PTHR23020">
    <property type="entry name" value="UNCHARACTERIZED NUCLEAR HORMONE RECEPTOR-RELATED"/>
    <property type="match status" value="1"/>
</dbReference>
<dbReference type="Pfam" id="PF02958">
    <property type="entry name" value="EcKL"/>
    <property type="match status" value="1"/>
</dbReference>
<evidence type="ECO:0000313" key="2">
    <source>
        <dbReference type="Proteomes" id="UP000706124"/>
    </source>
</evidence>
<dbReference type="OrthoDB" id="411145at2759"/>
<evidence type="ECO:0000313" key="1">
    <source>
        <dbReference type="EMBL" id="KAG5928817.1"/>
    </source>
</evidence>
<name>A0A9P7M3J6_9HYPO</name>
<gene>
    <name evidence="1" type="ORF">E4U60_007604</name>
</gene>
<dbReference type="Proteomes" id="UP000706124">
    <property type="component" value="Unassembled WGS sequence"/>
</dbReference>
<proteinExistence type="predicted"/>
<dbReference type="PANTHER" id="PTHR23020:SF41">
    <property type="entry name" value="AMINOGLYCOSIDE PHOSPHOTRANSFERASE DOMAIN-CONTAINING PROTEIN"/>
    <property type="match status" value="1"/>
</dbReference>
<dbReference type="AlphaFoldDB" id="A0A9P7M3J6"/>
<accession>A0A9P7M3J6</accession>
<evidence type="ECO:0008006" key="3">
    <source>
        <dbReference type="Google" id="ProtNLM"/>
    </source>
</evidence>